<proteinExistence type="predicted"/>
<dbReference type="PROSITE" id="PS52050">
    <property type="entry name" value="WYL"/>
    <property type="match status" value="1"/>
</dbReference>
<dbReference type="Pfam" id="PF25583">
    <property type="entry name" value="WCX"/>
    <property type="match status" value="1"/>
</dbReference>
<reference evidence="4" key="1">
    <citation type="journal article" date="2020" name="mSystems">
        <title>Genome- and Community-Level Interaction Insights into Carbon Utilization and Element Cycling Functions of Hydrothermarchaeota in Hydrothermal Sediment.</title>
        <authorList>
            <person name="Zhou Z."/>
            <person name="Liu Y."/>
            <person name="Xu W."/>
            <person name="Pan J."/>
            <person name="Luo Z.H."/>
            <person name="Li M."/>
        </authorList>
    </citation>
    <scope>NUCLEOTIDE SEQUENCE [LARGE SCALE GENOMIC DNA]</scope>
    <source>
        <strain evidence="4">HyVt-535</strain>
    </source>
</reference>
<dbReference type="Pfam" id="PF08279">
    <property type="entry name" value="HTH_11"/>
    <property type="match status" value="1"/>
</dbReference>
<dbReference type="PROSITE" id="PS51000">
    <property type="entry name" value="HTH_DEOR_2"/>
    <property type="match status" value="1"/>
</dbReference>
<dbReference type="InterPro" id="IPR036390">
    <property type="entry name" value="WH_DNA-bd_sf"/>
</dbReference>
<dbReference type="InterPro" id="IPR051534">
    <property type="entry name" value="CBASS_pafABC_assoc_protein"/>
</dbReference>
<dbReference type="Proteomes" id="UP000886100">
    <property type="component" value="Unassembled WGS sequence"/>
</dbReference>
<dbReference type="InterPro" id="IPR036388">
    <property type="entry name" value="WH-like_DNA-bd_sf"/>
</dbReference>
<evidence type="ECO:0000256" key="1">
    <source>
        <dbReference type="ARBA" id="ARBA00023015"/>
    </source>
</evidence>
<keyword evidence="1" id="KW-0805">Transcription regulation</keyword>
<evidence type="ECO:0000313" key="4">
    <source>
        <dbReference type="EMBL" id="HHH13270.1"/>
    </source>
</evidence>
<evidence type="ECO:0000256" key="2">
    <source>
        <dbReference type="ARBA" id="ARBA00023163"/>
    </source>
</evidence>
<dbReference type="InterPro" id="IPR001034">
    <property type="entry name" value="DeoR_HTH"/>
</dbReference>
<dbReference type="Gene3D" id="1.10.10.10">
    <property type="entry name" value="Winged helix-like DNA-binding domain superfamily/Winged helix DNA-binding domain"/>
    <property type="match status" value="1"/>
</dbReference>
<feature type="domain" description="HTH deoR-type" evidence="3">
    <location>
        <begin position="3"/>
        <end position="62"/>
    </location>
</feature>
<protein>
    <submittedName>
        <fullName evidence="4">WYL domain-containing protein</fullName>
    </submittedName>
</protein>
<gene>
    <name evidence="4" type="ORF">ENJ98_03455</name>
</gene>
<dbReference type="SUPFAM" id="SSF46785">
    <property type="entry name" value="Winged helix' DNA-binding domain"/>
    <property type="match status" value="1"/>
</dbReference>
<keyword evidence="2" id="KW-0804">Transcription</keyword>
<comment type="caution">
    <text evidence="4">The sequence shown here is derived from an EMBL/GenBank/DDBJ whole genome shotgun (WGS) entry which is preliminary data.</text>
</comment>
<dbReference type="InterPro" id="IPR026881">
    <property type="entry name" value="WYL_dom"/>
</dbReference>
<evidence type="ECO:0000259" key="3">
    <source>
        <dbReference type="PROSITE" id="PS51000"/>
    </source>
</evidence>
<dbReference type="PANTHER" id="PTHR34580:SF3">
    <property type="entry name" value="PROTEIN PAFB"/>
    <property type="match status" value="1"/>
</dbReference>
<dbReference type="Pfam" id="PF13280">
    <property type="entry name" value="WYL"/>
    <property type="match status" value="1"/>
</dbReference>
<dbReference type="PIRSF" id="PIRSF016838">
    <property type="entry name" value="PafC"/>
    <property type="match status" value="1"/>
</dbReference>
<dbReference type="InterPro" id="IPR013196">
    <property type="entry name" value="HTH_11"/>
</dbReference>
<dbReference type="EMBL" id="DROM01000212">
    <property type="protein sequence ID" value="HHH13270.1"/>
    <property type="molecule type" value="Genomic_DNA"/>
</dbReference>
<dbReference type="InterPro" id="IPR028349">
    <property type="entry name" value="PafC-like"/>
</dbReference>
<sequence length="321" mass="37508">MERTERFLVIDRLLRSRRAIPLARMMEELEVSRATVKRDLEYMRDRLGAPIVWDRALGGYRYEEGERFSLPGLWFNASEVHALLTMEHLLSNLQPGLLGPHIQPLRRRIRNLLEQGDHSAGEIARRIRITRLAERPVDPAVFETIASGLLQRRRLLLHHHHRGRDETIPREVSPQRLVHYRDNWYLDAWCHLRKGLRSFAVDAIEGVEPLEKPAREVPEAELDEVVRAGYGIFSGKQTRKAVLRFSREASRWVSRERWHSEQEGRFDEAGRYLLTVPYSSDTELVMDILRHGPEVEVLEPGELREKVRRAHCRACGLYDGR</sequence>
<accession>A0A7C5IYK0</accession>
<dbReference type="PANTHER" id="PTHR34580">
    <property type="match status" value="1"/>
</dbReference>
<dbReference type="InterPro" id="IPR057727">
    <property type="entry name" value="WCX_dom"/>
</dbReference>
<dbReference type="GO" id="GO:0003700">
    <property type="term" value="F:DNA-binding transcription factor activity"/>
    <property type="evidence" value="ECO:0007669"/>
    <property type="project" value="InterPro"/>
</dbReference>
<organism evidence="4">
    <name type="scientific">Thiolapillus brandeum</name>
    <dbReference type="NCBI Taxonomy" id="1076588"/>
    <lineage>
        <taxon>Bacteria</taxon>
        <taxon>Pseudomonadati</taxon>
        <taxon>Pseudomonadota</taxon>
        <taxon>Gammaproteobacteria</taxon>
        <taxon>Chromatiales</taxon>
        <taxon>Sedimenticolaceae</taxon>
        <taxon>Thiolapillus</taxon>
    </lineage>
</organism>
<dbReference type="AlphaFoldDB" id="A0A7C5IYK0"/>
<name>A0A7C5IYK0_9GAMM</name>